<proteinExistence type="predicted"/>
<protein>
    <recommendedName>
        <fullName evidence="2">BppU N-terminal domain-containing protein</fullName>
    </recommendedName>
</protein>
<reference evidence="1" key="1">
    <citation type="journal article" date="2015" name="Nature">
        <title>Complex archaea that bridge the gap between prokaryotes and eukaryotes.</title>
        <authorList>
            <person name="Spang A."/>
            <person name="Saw J.H."/>
            <person name="Jorgensen S.L."/>
            <person name="Zaremba-Niedzwiedzka K."/>
            <person name="Martijn J."/>
            <person name="Lind A.E."/>
            <person name="van Eijk R."/>
            <person name="Schleper C."/>
            <person name="Guy L."/>
            <person name="Ettema T.J."/>
        </authorList>
    </citation>
    <scope>NUCLEOTIDE SEQUENCE</scope>
</reference>
<evidence type="ECO:0008006" key="2">
    <source>
        <dbReference type="Google" id="ProtNLM"/>
    </source>
</evidence>
<gene>
    <name evidence="1" type="ORF">LCGC14_1647840</name>
</gene>
<organism evidence="1">
    <name type="scientific">marine sediment metagenome</name>
    <dbReference type="NCBI Taxonomy" id="412755"/>
    <lineage>
        <taxon>unclassified sequences</taxon>
        <taxon>metagenomes</taxon>
        <taxon>ecological metagenomes</taxon>
    </lineage>
</organism>
<dbReference type="EMBL" id="LAZR01013817">
    <property type="protein sequence ID" value="KKM20200.1"/>
    <property type="molecule type" value="Genomic_DNA"/>
</dbReference>
<dbReference type="AlphaFoldDB" id="A0A0F9KXQ4"/>
<accession>A0A0F9KXQ4</accession>
<comment type="caution">
    <text evidence="1">The sequence shown here is derived from an EMBL/GenBank/DDBJ whole genome shotgun (WGS) entry which is preliminary data.</text>
</comment>
<name>A0A0F9KXQ4_9ZZZZ</name>
<sequence>MSSLSIHQSRKLVFTETVTGLDSLAGYTAKCYFVESDGTAIATVTGVISSLVITFTVSADTMDDYPTGVHNFEVILFDGTNEYTIDTGHLRVKVTLEGDPS</sequence>
<evidence type="ECO:0000313" key="1">
    <source>
        <dbReference type="EMBL" id="KKM20200.1"/>
    </source>
</evidence>